<evidence type="ECO:0000313" key="3">
    <source>
        <dbReference type="EMBL" id="PPQ72515.1"/>
    </source>
</evidence>
<dbReference type="InParanoid" id="A0A409W1Z5"/>
<keyword evidence="4" id="KW-1185">Reference proteome</keyword>
<sequence length="346" mass="38242">MHVHTLPSEDSESMFYPSPPQLTGTTDRAESGDTIDSPFSSNLVTPTDEDPHEYRGIYERITGEGSVVDYFNETVNDKAEELRHANDVPTASQSSVVNETSVVLESCLEDKETHSMNPIAGLSTSISSFSSLDSLRNMRSETIYNLPNDHILIEGPSTGDIGDNADPNSAHLPQHGWECNGADPLIRALSDSLFDHLFLGLRIVFFLPWCVAVGGCLIAFPAYLNLLAFGTGYLKPVNEIRQFSHWATYGFQHVVSFFVFLGALVWKYPNVGFAVGGVILGQFYLVWRNFFFDPAIPLGQDVQQTAYILLQTVWLDSDFIANIKKAGDAYYWGAVSDSGELTGNFE</sequence>
<feature type="transmembrane region" description="Helical" evidence="2">
    <location>
        <begin position="246"/>
        <end position="265"/>
    </location>
</feature>
<organism evidence="3 4">
    <name type="scientific">Gymnopilus dilepis</name>
    <dbReference type="NCBI Taxonomy" id="231916"/>
    <lineage>
        <taxon>Eukaryota</taxon>
        <taxon>Fungi</taxon>
        <taxon>Dikarya</taxon>
        <taxon>Basidiomycota</taxon>
        <taxon>Agaricomycotina</taxon>
        <taxon>Agaricomycetes</taxon>
        <taxon>Agaricomycetidae</taxon>
        <taxon>Agaricales</taxon>
        <taxon>Agaricineae</taxon>
        <taxon>Hymenogastraceae</taxon>
        <taxon>Gymnopilus</taxon>
    </lineage>
</organism>
<keyword evidence="2" id="KW-0472">Membrane</keyword>
<keyword evidence="2" id="KW-0812">Transmembrane</keyword>
<dbReference type="Proteomes" id="UP000284706">
    <property type="component" value="Unassembled WGS sequence"/>
</dbReference>
<protein>
    <submittedName>
        <fullName evidence="3">Uncharacterized protein</fullName>
    </submittedName>
</protein>
<feature type="transmembrane region" description="Helical" evidence="2">
    <location>
        <begin position="206"/>
        <end position="234"/>
    </location>
</feature>
<evidence type="ECO:0000313" key="4">
    <source>
        <dbReference type="Proteomes" id="UP000284706"/>
    </source>
</evidence>
<gene>
    <name evidence="3" type="ORF">CVT26_004030</name>
</gene>
<evidence type="ECO:0000256" key="2">
    <source>
        <dbReference type="SAM" id="Phobius"/>
    </source>
</evidence>
<feature type="transmembrane region" description="Helical" evidence="2">
    <location>
        <begin position="271"/>
        <end position="287"/>
    </location>
</feature>
<evidence type="ECO:0000256" key="1">
    <source>
        <dbReference type="SAM" id="MobiDB-lite"/>
    </source>
</evidence>
<feature type="region of interest" description="Disordered" evidence="1">
    <location>
        <begin position="1"/>
        <end position="51"/>
    </location>
</feature>
<dbReference type="EMBL" id="NHYE01005453">
    <property type="protein sequence ID" value="PPQ72515.1"/>
    <property type="molecule type" value="Genomic_DNA"/>
</dbReference>
<keyword evidence="2" id="KW-1133">Transmembrane helix</keyword>
<dbReference type="OrthoDB" id="2752889at2759"/>
<accession>A0A409W1Z5</accession>
<name>A0A409W1Z5_9AGAR</name>
<comment type="caution">
    <text evidence="3">The sequence shown here is derived from an EMBL/GenBank/DDBJ whole genome shotgun (WGS) entry which is preliminary data.</text>
</comment>
<dbReference type="AlphaFoldDB" id="A0A409W1Z5"/>
<reference evidence="3 4" key="1">
    <citation type="journal article" date="2018" name="Evol. Lett.">
        <title>Horizontal gene cluster transfer increased hallucinogenic mushroom diversity.</title>
        <authorList>
            <person name="Reynolds H.T."/>
            <person name="Vijayakumar V."/>
            <person name="Gluck-Thaler E."/>
            <person name="Korotkin H.B."/>
            <person name="Matheny P.B."/>
            <person name="Slot J.C."/>
        </authorList>
    </citation>
    <scope>NUCLEOTIDE SEQUENCE [LARGE SCALE GENOMIC DNA]</scope>
    <source>
        <strain evidence="3 4">SRW20</strain>
    </source>
</reference>
<proteinExistence type="predicted"/>